<dbReference type="Proteomes" id="UP000018896">
    <property type="component" value="Unassembled WGS sequence"/>
</dbReference>
<dbReference type="eggNOG" id="COG3852">
    <property type="taxonomic scope" value="Bacteria"/>
</dbReference>
<dbReference type="Pfam" id="PF14417">
    <property type="entry name" value="MEDS"/>
    <property type="match status" value="1"/>
</dbReference>
<dbReference type="AlphaFoldDB" id="W4QW78"/>
<accession>W4QW78</accession>
<feature type="domain" description="MEDS" evidence="1">
    <location>
        <begin position="22"/>
        <end position="176"/>
    </location>
</feature>
<dbReference type="OrthoDB" id="9815750at2"/>
<reference evidence="2 3" key="1">
    <citation type="journal article" date="2014" name="Genome Announc.">
        <title>Draft Genome Sequences of Three Alkaliphilic Bacillus Strains, Bacillus wakoensis JCM 9140T, Bacillus akibai JCM 9157T, and Bacillus hemicellulosilyticus JCM 9152T.</title>
        <authorList>
            <person name="Yuki M."/>
            <person name="Oshima K."/>
            <person name="Suda W."/>
            <person name="Oshida Y."/>
            <person name="Kitamura K."/>
            <person name="Iida T."/>
            <person name="Hattori M."/>
            <person name="Ohkuma M."/>
        </authorList>
    </citation>
    <scope>NUCLEOTIDE SEQUENCE [LARGE SCALE GENOMIC DNA]</scope>
    <source>
        <strain evidence="2 3">JCM 9157</strain>
    </source>
</reference>
<keyword evidence="3" id="KW-1185">Reference proteome</keyword>
<dbReference type="RefSeq" id="WP_035665910.1">
    <property type="nucleotide sequence ID" value="NZ_BAUV01000029.1"/>
</dbReference>
<dbReference type="EMBL" id="BAUV01000029">
    <property type="protein sequence ID" value="GAE36157.1"/>
    <property type="molecule type" value="Genomic_DNA"/>
</dbReference>
<evidence type="ECO:0000313" key="3">
    <source>
        <dbReference type="Proteomes" id="UP000018896"/>
    </source>
</evidence>
<evidence type="ECO:0000259" key="1">
    <source>
        <dbReference type="Pfam" id="PF14417"/>
    </source>
</evidence>
<dbReference type="InterPro" id="IPR025847">
    <property type="entry name" value="MEDS_domain"/>
</dbReference>
<name>W4QW78_HALA3</name>
<organism evidence="2 3">
    <name type="scientific">Halalkalibacter akibai (strain ATCC 43226 / DSM 21942 / CIP 109018 / JCM 9157 / 1139)</name>
    <name type="common">Bacillus akibai</name>
    <dbReference type="NCBI Taxonomy" id="1236973"/>
    <lineage>
        <taxon>Bacteria</taxon>
        <taxon>Bacillati</taxon>
        <taxon>Bacillota</taxon>
        <taxon>Bacilli</taxon>
        <taxon>Bacillales</taxon>
        <taxon>Bacillaceae</taxon>
        <taxon>Halalkalibacter</taxon>
    </lineage>
</organism>
<comment type="caution">
    <text evidence="2">The sequence shown here is derived from an EMBL/GenBank/DDBJ whole genome shotgun (WGS) entry which is preliminary data.</text>
</comment>
<gene>
    <name evidence="2" type="ORF">JCM9157_3308</name>
</gene>
<proteinExistence type="predicted"/>
<sequence>MNEFQTISHLTNDPSFVKKGSHILYMYNELDKYIENTVQFIYEGLKQGSIILLIESVEIFRRIKDRLLMIGVEDDDSNKVKFFTTDEFYFNGEEFDVKKAGSILIEKFQPYLDKGYAIRTWGKVPLPDQGSGLKQIITYECECEDFIFNKNITSVCSYHDLSTPACLQNELLKTHTH</sequence>
<evidence type="ECO:0000313" key="2">
    <source>
        <dbReference type="EMBL" id="GAE36157.1"/>
    </source>
</evidence>
<dbReference type="STRING" id="1236973.JCM9157_3308"/>
<protein>
    <submittedName>
        <fullName evidence="2">3-ketoacyl-(Acyl-carrier-protein) reductase</fullName>
    </submittedName>
</protein>